<gene>
    <name evidence="2" type="ORF">FPB0191_02192</name>
</gene>
<dbReference type="InterPro" id="IPR050177">
    <property type="entry name" value="Lipid_A_modif_metabolic_enz"/>
</dbReference>
<feature type="domain" description="NAD-dependent epimerase/dehydratase" evidence="1">
    <location>
        <begin position="3"/>
        <end position="233"/>
    </location>
</feature>
<dbReference type="EMBL" id="CP009056">
    <property type="protein sequence ID" value="AJA45996.1"/>
    <property type="molecule type" value="Genomic_DNA"/>
</dbReference>
<evidence type="ECO:0000259" key="1">
    <source>
        <dbReference type="Pfam" id="PF01370"/>
    </source>
</evidence>
<reference evidence="2 3" key="1">
    <citation type="journal article" date="2014" name="Appl. Environ. Microbiol.">
        <title>Gut symbionts from distinct hosts exhibit genotoxic activity via divergent colibactin biosynthetic pathways.</title>
        <authorList>
            <person name="Engel P."/>
            <person name="Vizcaino M.I."/>
            <person name="Crawford J.M."/>
        </authorList>
    </citation>
    <scope>NUCLEOTIDE SEQUENCE [LARGE SCALE GENOMIC DNA]</scope>
    <source>
        <strain evidence="2 3">PEB0191</strain>
    </source>
</reference>
<accession>A0A0A7S9L0</accession>
<dbReference type="STRING" id="1267021.FPB0191_02192"/>
<dbReference type="Proteomes" id="UP000030901">
    <property type="component" value="Chromosome"/>
</dbReference>
<organism evidence="2 3">
    <name type="scientific">Frischella perrara</name>
    <dbReference type="NCBI Taxonomy" id="1267021"/>
    <lineage>
        <taxon>Bacteria</taxon>
        <taxon>Pseudomonadati</taxon>
        <taxon>Pseudomonadota</taxon>
        <taxon>Gammaproteobacteria</taxon>
        <taxon>Orbales</taxon>
        <taxon>Orbaceae</taxon>
        <taxon>Frischella</taxon>
    </lineage>
</organism>
<dbReference type="OrthoDB" id="3174087at2"/>
<evidence type="ECO:0000313" key="2">
    <source>
        <dbReference type="EMBL" id="AJA45996.1"/>
    </source>
</evidence>
<dbReference type="Pfam" id="PF01370">
    <property type="entry name" value="Epimerase"/>
    <property type="match status" value="1"/>
</dbReference>
<name>A0A0A7S9L0_FRIPE</name>
<keyword evidence="3" id="KW-1185">Reference proteome</keyword>
<sequence length="335" mass="37742">MRILVTGATSGLGRNAVEWLLTQGHQVHATGRNQTVGKQLSALGAKFTALDLITATDADYQQMLVDCDTVWHCAALSSPWGKYDWFYQANVVVTSRLAQFAGKLGIKRFIHISTPSIYFDFQSHLNITEDYLAKKFANHYANTKYQAEKCIQECVAHYPHTVYLILRPRGIFGPHDRVIIPRMLALLKRTGGTLYLPKGGHSFLDLTFVLNVVYAIFTASNNPHLRSGDVFNITNQQPSQLIDLLNLLLREHLALDYKVRSLPYQLLYGVATLQEGIASLTHKEPTLTRYSVGTLYYDMTLSQEKAIACLGYQPLYSLSESVELTANWLKQQRLV</sequence>
<dbReference type="PANTHER" id="PTHR43245">
    <property type="entry name" value="BIFUNCTIONAL POLYMYXIN RESISTANCE PROTEIN ARNA"/>
    <property type="match status" value="1"/>
</dbReference>
<dbReference type="Gene3D" id="3.40.50.720">
    <property type="entry name" value="NAD(P)-binding Rossmann-like Domain"/>
    <property type="match status" value="1"/>
</dbReference>
<proteinExistence type="predicted"/>
<dbReference type="HOGENOM" id="CLU_007383_6_1_6"/>
<dbReference type="RefSeq" id="WP_039106083.1">
    <property type="nucleotide sequence ID" value="NZ_CP009056.1"/>
</dbReference>
<dbReference type="AlphaFoldDB" id="A0A0A7S9L0"/>
<dbReference type="KEGG" id="fpp:FPB0191_02192"/>
<protein>
    <submittedName>
        <fullName evidence="2">Nucleoside-diphosphate-sugar epimerase</fullName>
    </submittedName>
</protein>
<dbReference type="SUPFAM" id="SSF51735">
    <property type="entry name" value="NAD(P)-binding Rossmann-fold domains"/>
    <property type="match status" value="1"/>
</dbReference>
<dbReference type="InterPro" id="IPR001509">
    <property type="entry name" value="Epimerase_deHydtase"/>
</dbReference>
<dbReference type="PANTHER" id="PTHR43245:SF46">
    <property type="entry name" value="NUCLEOSIDE-DIPHOSPHATE-SUGAR EPIMERASE"/>
    <property type="match status" value="1"/>
</dbReference>
<dbReference type="InterPro" id="IPR036291">
    <property type="entry name" value="NAD(P)-bd_dom_sf"/>
</dbReference>
<evidence type="ECO:0000313" key="3">
    <source>
        <dbReference type="Proteomes" id="UP000030901"/>
    </source>
</evidence>